<organism evidence="1 2">
    <name type="scientific">Serendipita vermifera MAFF 305830</name>
    <dbReference type="NCBI Taxonomy" id="933852"/>
    <lineage>
        <taxon>Eukaryota</taxon>
        <taxon>Fungi</taxon>
        <taxon>Dikarya</taxon>
        <taxon>Basidiomycota</taxon>
        <taxon>Agaricomycotina</taxon>
        <taxon>Agaricomycetes</taxon>
        <taxon>Sebacinales</taxon>
        <taxon>Serendipitaceae</taxon>
        <taxon>Serendipita</taxon>
    </lineage>
</organism>
<dbReference type="OrthoDB" id="2013972at2759"/>
<reference evidence="2" key="2">
    <citation type="submission" date="2015-01" db="EMBL/GenBank/DDBJ databases">
        <title>Evolutionary Origins and Diversification of the Mycorrhizal Mutualists.</title>
        <authorList>
            <consortium name="DOE Joint Genome Institute"/>
            <consortium name="Mycorrhizal Genomics Consortium"/>
            <person name="Kohler A."/>
            <person name="Kuo A."/>
            <person name="Nagy L.G."/>
            <person name="Floudas D."/>
            <person name="Copeland A."/>
            <person name="Barry K.W."/>
            <person name="Cichocki N."/>
            <person name="Veneault-Fourrey C."/>
            <person name="LaButti K."/>
            <person name="Lindquist E.A."/>
            <person name="Lipzen A."/>
            <person name="Lundell T."/>
            <person name="Morin E."/>
            <person name="Murat C."/>
            <person name="Riley R."/>
            <person name="Ohm R."/>
            <person name="Sun H."/>
            <person name="Tunlid A."/>
            <person name="Henrissat B."/>
            <person name="Grigoriev I.V."/>
            <person name="Hibbett D.S."/>
            <person name="Martin F."/>
        </authorList>
    </citation>
    <scope>NUCLEOTIDE SEQUENCE [LARGE SCALE GENOMIC DNA]</scope>
    <source>
        <strain evidence="2">MAFF 305830</strain>
    </source>
</reference>
<dbReference type="EMBL" id="KN824333">
    <property type="protein sequence ID" value="KIM23669.1"/>
    <property type="molecule type" value="Genomic_DNA"/>
</dbReference>
<dbReference type="AlphaFoldDB" id="A0A0C3AUG9"/>
<gene>
    <name evidence="1" type="ORF">M408DRAFT_11384</name>
</gene>
<evidence type="ECO:0000313" key="1">
    <source>
        <dbReference type="EMBL" id="KIM23669.1"/>
    </source>
</evidence>
<reference evidence="1 2" key="1">
    <citation type="submission" date="2014-04" db="EMBL/GenBank/DDBJ databases">
        <authorList>
            <consortium name="DOE Joint Genome Institute"/>
            <person name="Kuo A."/>
            <person name="Zuccaro A."/>
            <person name="Kohler A."/>
            <person name="Nagy L.G."/>
            <person name="Floudas D."/>
            <person name="Copeland A."/>
            <person name="Barry K.W."/>
            <person name="Cichocki N."/>
            <person name="Veneault-Fourrey C."/>
            <person name="LaButti K."/>
            <person name="Lindquist E.A."/>
            <person name="Lipzen A."/>
            <person name="Lundell T."/>
            <person name="Morin E."/>
            <person name="Murat C."/>
            <person name="Sun H."/>
            <person name="Tunlid A."/>
            <person name="Henrissat B."/>
            <person name="Grigoriev I.V."/>
            <person name="Hibbett D.S."/>
            <person name="Martin F."/>
            <person name="Nordberg H.P."/>
            <person name="Cantor M.N."/>
            <person name="Hua S.X."/>
        </authorList>
    </citation>
    <scope>NUCLEOTIDE SEQUENCE [LARGE SCALE GENOMIC DNA]</scope>
    <source>
        <strain evidence="1 2">MAFF 305830</strain>
    </source>
</reference>
<dbReference type="Proteomes" id="UP000054097">
    <property type="component" value="Unassembled WGS sequence"/>
</dbReference>
<protein>
    <submittedName>
        <fullName evidence="1">Uncharacterized protein</fullName>
    </submittedName>
</protein>
<name>A0A0C3AUG9_SERVB</name>
<keyword evidence="2" id="KW-1185">Reference proteome</keyword>
<sequence length="246" mass="28005">MQACARPGGIVIWIDADFEFYSGWPMVYRPFWSTSNPRGSYSQRNVYEVRRAGCLNGSDVKTMEKVLDEGFWTHTSMLDPETCKTASLYLPVGKSRCTRGWSTPDDMNLGTWADDEAMEPVQRERLRFIGVLMRQDITEGVRTSQPFLLRVGWSNALVDRLVAGTIEETQKDTLGFRFRLAWGRRRAGPDLPAPKLPETNHDEGGETIARYPFYEVYDTPEQAKEAALVRNRGKDIPEPPFLSESI</sequence>
<evidence type="ECO:0000313" key="2">
    <source>
        <dbReference type="Proteomes" id="UP000054097"/>
    </source>
</evidence>
<accession>A0A0C3AUG9</accession>
<dbReference type="HOGENOM" id="CLU_1210240_0_0_1"/>
<proteinExistence type="predicted"/>